<protein>
    <submittedName>
        <fullName evidence="1">Uncharacterized protein</fullName>
    </submittedName>
</protein>
<organism evidence="1 2">
    <name type="scientific">Actinobacillus indolicus</name>
    <dbReference type="NCBI Taxonomy" id="51049"/>
    <lineage>
        <taxon>Bacteria</taxon>
        <taxon>Pseudomonadati</taxon>
        <taxon>Pseudomonadota</taxon>
        <taxon>Gammaproteobacteria</taxon>
        <taxon>Pasteurellales</taxon>
        <taxon>Pasteurellaceae</taxon>
        <taxon>Actinobacillus</taxon>
    </lineage>
</organism>
<dbReference type="KEGG" id="aio:EXH44_06300"/>
<dbReference type="RefSeq" id="WP_162856712.1">
    <property type="nucleotide sequence ID" value="NZ_CP038145.1"/>
</dbReference>
<proteinExistence type="predicted"/>
<sequence>MTAKAKVDGYQKFIETTSKNLTTISTVTDRAKHQLSEFVAIREQVESLKEQGEDPLFMAINPIHEIGEELKHLADLLNSMIEINQFFEDSFNKEIHRRKGETCTVER</sequence>
<evidence type="ECO:0000313" key="1">
    <source>
        <dbReference type="EMBL" id="QBQ63870.1"/>
    </source>
</evidence>
<accession>A0A4V1AY23</accession>
<gene>
    <name evidence="1" type="ORF">EXH44_06300</name>
</gene>
<dbReference type="EMBL" id="CP038145">
    <property type="protein sequence ID" value="QBQ63870.1"/>
    <property type="molecule type" value="Genomic_DNA"/>
</dbReference>
<dbReference type="AlphaFoldDB" id="A0A4V1AY23"/>
<dbReference type="Proteomes" id="UP000294444">
    <property type="component" value="Chromosome"/>
</dbReference>
<reference evidence="1 2" key="1">
    <citation type="submission" date="2019-03" db="EMBL/GenBank/DDBJ databases">
        <authorList>
            <person name="Che Y."/>
            <person name="Zhou L."/>
        </authorList>
    </citation>
    <scope>NUCLEOTIDE SEQUENCE [LARGE SCALE GENOMIC DNA]</scope>
    <source>
        <strain evidence="1 2">AIFJ1607</strain>
    </source>
</reference>
<name>A0A4V1AY23_9PAST</name>
<evidence type="ECO:0000313" key="2">
    <source>
        <dbReference type="Proteomes" id="UP000294444"/>
    </source>
</evidence>
<keyword evidence="2" id="KW-1185">Reference proteome</keyword>